<dbReference type="GO" id="GO:0016747">
    <property type="term" value="F:acyltransferase activity, transferring groups other than amino-acyl groups"/>
    <property type="evidence" value="ECO:0007669"/>
    <property type="project" value="InterPro"/>
</dbReference>
<dbReference type="RefSeq" id="WP_027826752.1">
    <property type="nucleotide sequence ID" value="NZ_CANCVW010000005.1"/>
</dbReference>
<dbReference type="InterPro" id="IPR016181">
    <property type="entry name" value="Acyl_CoA_acyltransferase"/>
</dbReference>
<evidence type="ECO:0000313" key="3">
    <source>
        <dbReference type="Proteomes" id="UP000510886"/>
    </source>
</evidence>
<dbReference type="Proteomes" id="UP000510886">
    <property type="component" value="Chromosome"/>
</dbReference>
<dbReference type="EMBL" id="CP047418">
    <property type="protein sequence ID" value="QLL77888.1"/>
    <property type="molecule type" value="Genomic_DNA"/>
</dbReference>
<dbReference type="Gene3D" id="3.40.630.30">
    <property type="match status" value="1"/>
</dbReference>
<dbReference type="Pfam" id="PF00583">
    <property type="entry name" value="Acetyltransf_1"/>
    <property type="match status" value="1"/>
</dbReference>
<dbReference type="SUPFAM" id="SSF55729">
    <property type="entry name" value="Acyl-CoA N-acyltransferases (Nat)"/>
    <property type="match status" value="1"/>
</dbReference>
<proteinExistence type="predicted"/>
<name>A0A7H9EJK9_9LACO</name>
<evidence type="ECO:0000313" key="2">
    <source>
        <dbReference type="EMBL" id="QLL77888.1"/>
    </source>
</evidence>
<dbReference type="InterPro" id="IPR000182">
    <property type="entry name" value="GNAT_dom"/>
</dbReference>
<keyword evidence="2" id="KW-0808">Transferase</keyword>
<gene>
    <name evidence="2" type="ORF">GTO87_04275</name>
</gene>
<feature type="domain" description="N-acetyltransferase" evidence="1">
    <location>
        <begin position="32"/>
        <end position="99"/>
    </location>
</feature>
<organism evidence="2 3">
    <name type="scientific">Ligilactobacillus saerimneri</name>
    <dbReference type="NCBI Taxonomy" id="228229"/>
    <lineage>
        <taxon>Bacteria</taxon>
        <taxon>Bacillati</taxon>
        <taxon>Bacillota</taxon>
        <taxon>Bacilli</taxon>
        <taxon>Lactobacillales</taxon>
        <taxon>Lactobacillaceae</taxon>
        <taxon>Ligilactobacillus</taxon>
    </lineage>
</organism>
<protein>
    <submittedName>
        <fullName evidence="2">GNAT family N-acetyltransferase</fullName>
    </submittedName>
</protein>
<sequence>MLYKYKNDYQKIAMGLLSFIPDLKDFARLKQEIDWYQAEDNRALFLWKNEDEDFTGIIGVELNDEFIIVRQIAVSPAQRNEGVTYKMLTALSERLPNLKLMGNMETASFVTKWEQKRSE</sequence>
<dbReference type="GeneID" id="89599644"/>
<dbReference type="KEGG" id="lsw:GTO87_04275"/>
<accession>A0A7H9EJK9</accession>
<dbReference type="AlphaFoldDB" id="A0A7H9EJK9"/>
<reference evidence="2 3" key="1">
    <citation type="submission" date="2020-01" db="EMBL/GenBank/DDBJ databases">
        <title>Complete and circular genome sequences of six lactobacillus isolates from horses.</title>
        <authorList>
            <person name="Hassan H.M."/>
        </authorList>
    </citation>
    <scope>NUCLEOTIDE SEQUENCE [LARGE SCALE GENOMIC DNA]</scope>
    <source>
        <strain evidence="2 3">1A</strain>
    </source>
</reference>
<evidence type="ECO:0000259" key="1">
    <source>
        <dbReference type="Pfam" id="PF00583"/>
    </source>
</evidence>